<reference key="1">
    <citation type="submission" date="2010-11" db="EMBL/GenBank/DDBJ databases">
        <title>The complete genome of Bacteroides helcogenes P 36-108.</title>
        <authorList>
            <consortium name="US DOE Joint Genome Institute (JGI-PGF)"/>
            <person name="Lucas S."/>
            <person name="Copeland A."/>
            <person name="Lapidus A."/>
            <person name="Bruce D."/>
            <person name="Goodwin L."/>
            <person name="Pitluck S."/>
            <person name="Kyrpides N."/>
            <person name="Mavromatis K."/>
            <person name="Ivanova N."/>
            <person name="Zeytun A."/>
            <person name="Brettin T."/>
            <person name="Detter J.C."/>
            <person name="Tapia R."/>
            <person name="Han C."/>
            <person name="Land M."/>
            <person name="Hauser L."/>
            <person name="Markowitz V."/>
            <person name="Cheng J.-F."/>
            <person name="Hugenholtz P."/>
            <person name="Woyke T."/>
            <person name="Wu D."/>
            <person name="Gronow S."/>
            <person name="Wellnitz S."/>
            <person name="Brambilla E."/>
            <person name="Klenk H.-P."/>
            <person name="Eisen J.A."/>
        </authorList>
    </citation>
    <scope>NUCLEOTIDE SEQUENCE</scope>
    <source>
        <strain>P 36-108</strain>
    </source>
</reference>
<dbReference type="EMBL" id="CP002352">
    <property type="protein sequence ID" value="ADV42598.1"/>
    <property type="molecule type" value="Genomic_DNA"/>
</dbReference>
<organism evidence="1 2">
    <name type="scientific">Bacteroides helcogenes (strain ATCC 35417 / DSM 20613 / JCM 6297 / CCUG 15421 / P 36-108)</name>
    <dbReference type="NCBI Taxonomy" id="693979"/>
    <lineage>
        <taxon>Bacteria</taxon>
        <taxon>Pseudomonadati</taxon>
        <taxon>Bacteroidota</taxon>
        <taxon>Bacteroidia</taxon>
        <taxon>Bacteroidales</taxon>
        <taxon>Bacteroidaceae</taxon>
        <taxon>Bacteroides</taxon>
    </lineage>
</organism>
<dbReference type="STRING" id="693979.Bache_0573"/>
<reference evidence="1 2" key="2">
    <citation type="journal article" date="2011" name="Stand. Genomic Sci.">
        <title>Complete genome sequence of Bacteroides helcogenes type strain (P 36-108).</title>
        <authorList>
            <person name="Pati A."/>
            <person name="Gronow S."/>
            <person name="Zeytun A."/>
            <person name="Lapidus A."/>
            <person name="Nolan M."/>
            <person name="Hammon N."/>
            <person name="Deshpande S."/>
            <person name="Cheng J.F."/>
            <person name="Tapia R."/>
            <person name="Han C."/>
            <person name="Goodwin L."/>
            <person name="Pitluck S."/>
            <person name="Liolios K."/>
            <person name="Pagani I."/>
            <person name="Ivanova N."/>
            <person name="Mavromatis K."/>
            <person name="Chen A."/>
            <person name="Palaniappan K."/>
            <person name="Land M."/>
            <person name="Hauser L."/>
            <person name="Chang Y.J."/>
            <person name="Jeffries C.D."/>
            <person name="Detter J.C."/>
            <person name="Brambilla E."/>
            <person name="Rohde M."/>
            <person name="Goker M."/>
            <person name="Woyke T."/>
            <person name="Bristow J."/>
            <person name="Eisen J.A."/>
            <person name="Markowitz V."/>
            <person name="Hugenholtz P."/>
            <person name="Kyrpides N.C."/>
            <person name="Klenk H.P."/>
            <person name="Lucas S."/>
        </authorList>
    </citation>
    <scope>NUCLEOTIDE SEQUENCE [LARGE SCALE GENOMIC DNA]</scope>
    <source>
        <strain evidence="2">ATCC 35417 / DSM 20613 / JCM 6297 / CCUG 15421 / P 36-108</strain>
    </source>
</reference>
<evidence type="ECO:0000313" key="1">
    <source>
        <dbReference type="EMBL" id="ADV42598.1"/>
    </source>
</evidence>
<dbReference type="Proteomes" id="UP000008630">
    <property type="component" value="Chromosome"/>
</dbReference>
<sequence>MLFHFRNQIFFCISVYIEEYLLCRHFLALHFATIGKEQDAYDIGTLRSVKVAFVNIGFLYAHVLVGIDGHDSRIGSRHGSIKGRCSLSV</sequence>
<gene>
    <name evidence="1" type="ordered locus">Bache_0573</name>
</gene>
<accession>E6SWK0</accession>
<evidence type="ECO:0000313" key="2">
    <source>
        <dbReference type="Proteomes" id="UP000008630"/>
    </source>
</evidence>
<proteinExistence type="predicted"/>
<name>E6SWK0_BACT6</name>
<dbReference type="AlphaFoldDB" id="E6SWK0"/>
<dbReference type="KEGG" id="bhl:Bache_0573"/>
<protein>
    <submittedName>
        <fullName evidence="1">Uncharacterized protein</fullName>
    </submittedName>
</protein>
<keyword evidence="2" id="KW-1185">Reference proteome</keyword>
<dbReference type="HOGENOM" id="CLU_2448552_0_0_10"/>